<proteinExistence type="inferred from homology"/>
<evidence type="ECO:0000256" key="5">
    <source>
        <dbReference type="PROSITE-ProRule" id="PRU01161"/>
    </source>
</evidence>
<reference evidence="10" key="1">
    <citation type="journal article" date="2024" name="IScience">
        <title>Strigolactones Initiate the Formation of Haustorium-like Structures in Castilleja.</title>
        <authorList>
            <person name="Buerger M."/>
            <person name="Peterson D."/>
            <person name="Chory J."/>
        </authorList>
    </citation>
    <scope>NUCLEOTIDE SEQUENCE [LARGE SCALE GENOMIC DNA]</scope>
</reference>
<evidence type="ECO:0000259" key="8">
    <source>
        <dbReference type="PROSITE" id="PS51635"/>
    </source>
</evidence>
<dbReference type="GO" id="GO:0016787">
    <property type="term" value="F:hydrolase activity"/>
    <property type="evidence" value="ECO:0007669"/>
    <property type="project" value="UniProtKB-KW"/>
</dbReference>
<comment type="caution">
    <text evidence="9">The sequence shown here is derived from an EMBL/GenBank/DDBJ whole genome shotgun (WGS) entry which is preliminary data.</text>
</comment>
<dbReference type="Pfam" id="PF14223">
    <property type="entry name" value="Retrotran_gag_2"/>
    <property type="match status" value="1"/>
</dbReference>
<dbReference type="AlphaFoldDB" id="A0ABD3E150"/>
<dbReference type="Proteomes" id="UP001632038">
    <property type="component" value="Unassembled WGS sequence"/>
</dbReference>
<keyword evidence="3 6" id="KW-0442">Lipid degradation</keyword>
<comment type="domain">
    <text evidence="6">The nitrogen atoms of the two glycine residues in the GGXR motif define the oxyanion hole, and stabilize the oxyanion that forms during the nucleophilic attack by the catalytic serine during substrate cleavage.</text>
</comment>
<keyword evidence="4 6" id="KW-0443">Lipid metabolism</keyword>
<dbReference type="Pfam" id="PF01734">
    <property type="entry name" value="Patatin"/>
    <property type="match status" value="1"/>
</dbReference>
<dbReference type="PANTHER" id="PTHR32241:SF13">
    <property type="entry name" value="INACTIVE PATATIN-LIKE PROTEIN 9-RELATED"/>
    <property type="match status" value="1"/>
</dbReference>
<evidence type="ECO:0000256" key="4">
    <source>
        <dbReference type="ARBA" id="ARBA00023098"/>
    </source>
</evidence>
<sequence length="727" mass="79036">MANDDSGSKSNALHPVYSVTNIQTRVRVLDGVKVSFSSWVKLFTLHARGYDVTNHIDGTPPPAKTDQAYESWSKIDSIVLQWIYGTLNDDLLVRILDSDSTAYQAWKRVGDIFLNNKGSRAAALEHEFNNLHLRSMPSLEAYCQKLKELGDQLSAVDSPVNDQRLVLQLVRGLPAEYDIVASYINQSLPSWDNACNMLLLEQQRLAVRDSATDTPSVALATDQQSSPPPQRRQQSGRNSRGNNKGRNGPDPQRHTSSPQYGARPRQPNQWPGPFPYSWPSPAPWFSAPGPTPWPNAWPTPPPCPYPTQAGWANPWHTFGPSNPRPNSQPRQQQPASGQRQPQAHLTDLDSFDPDALSAAFSAMDTNGDNQWYMDTGATAHVTGDQGIDGGGTTVTVAGAALVHLEDQIQEKTGDSKARISDFFDLVVGTGIGALLAAMVVADDGSGRPLYSARDAARFVEENQEKLFKAKSIGVFRRRNRFSGRSMDLVLKEALRRDDGKVLTIADTCKPLLVPCFDLISSAPFVFSRADASDTASFDFEMWKVIRATTAAPSMFKPYKLSSTDGKTTCLAVDGGLVMNNPSSAAVTHVLHNKRDFPLVTGVEDLLVLSIGNGPSSKMKLSRNGECSTASVVGIVLDGVSETVDQMMGNAFGWNPQDYVRVQANGVGKDVLVERGVESLPFGGKRMLTETNGQMIGGFVQRLVAAGRSSLPPSPCKETAVSPLVNGR</sequence>
<evidence type="ECO:0000256" key="3">
    <source>
        <dbReference type="ARBA" id="ARBA00022963"/>
    </source>
</evidence>
<evidence type="ECO:0000313" key="9">
    <source>
        <dbReference type="EMBL" id="KAL3647879.1"/>
    </source>
</evidence>
<feature type="domain" description="PNPLA" evidence="8">
    <location>
        <begin position="385"/>
        <end position="586"/>
    </location>
</feature>
<comment type="similarity">
    <text evidence="1 6">Belongs to the patatin family.</text>
</comment>
<evidence type="ECO:0000256" key="6">
    <source>
        <dbReference type="RuleBase" id="RU361262"/>
    </source>
</evidence>
<dbReference type="EC" id="3.1.1.-" evidence="6"/>
<dbReference type="SUPFAM" id="SSF52151">
    <property type="entry name" value="FabD/lysophospholipase-like"/>
    <property type="match status" value="1"/>
</dbReference>
<gene>
    <name evidence="9" type="ORF">CASFOL_008847</name>
</gene>
<organism evidence="9 10">
    <name type="scientific">Castilleja foliolosa</name>
    <dbReference type="NCBI Taxonomy" id="1961234"/>
    <lineage>
        <taxon>Eukaryota</taxon>
        <taxon>Viridiplantae</taxon>
        <taxon>Streptophyta</taxon>
        <taxon>Embryophyta</taxon>
        <taxon>Tracheophyta</taxon>
        <taxon>Spermatophyta</taxon>
        <taxon>Magnoliopsida</taxon>
        <taxon>eudicotyledons</taxon>
        <taxon>Gunneridae</taxon>
        <taxon>Pentapetalae</taxon>
        <taxon>asterids</taxon>
        <taxon>lamiids</taxon>
        <taxon>Lamiales</taxon>
        <taxon>Orobanchaceae</taxon>
        <taxon>Pedicularideae</taxon>
        <taxon>Castillejinae</taxon>
        <taxon>Castilleja</taxon>
    </lineage>
</organism>
<dbReference type="InterPro" id="IPR002641">
    <property type="entry name" value="PNPLA_dom"/>
</dbReference>
<dbReference type="PROSITE" id="PS51635">
    <property type="entry name" value="PNPLA"/>
    <property type="match status" value="1"/>
</dbReference>
<evidence type="ECO:0000256" key="2">
    <source>
        <dbReference type="ARBA" id="ARBA00022801"/>
    </source>
</evidence>
<comment type="function">
    <text evidence="6">Lipolytic acyl hydrolase (LAH).</text>
</comment>
<protein>
    <recommendedName>
        <fullName evidence="6">Patatin</fullName>
        <ecNumber evidence="6">3.1.1.-</ecNumber>
    </recommendedName>
</protein>
<feature type="compositionally biased region" description="Low complexity" evidence="7">
    <location>
        <begin position="231"/>
        <end position="248"/>
    </location>
</feature>
<evidence type="ECO:0000256" key="7">
    <source>
        <dbReference type="SAM" id="MobiDB-lite"/>
    </source>
</evidence>
<keyword evidence="2 6" id="KW-0378">Hydrolase</keyword>
<evidence type="ECO:0000256" key="1">
    <source>
        <dbReference type="ARBA" id="ARBA00010240"/>
    </source>
</evidence>
<name>A0ABD3E150_9LAMI</name>
<accession>A0ABD3E150</accession>
<dbReference type="GO" id="GO:0016042">
    <property type="term" value="P:lipid catabolic process"/>
    <property type="evidence" value="ECO:0007669"/>
    <property type="project" value="UniProtKB-KW"/>
</dbReference>
<dbReference type="InterPro" id="IPR016035">
    <property type="entry name" value="Acyl_Trfase/lysoPLipase"/>
</dbReference>
<dbReference type="EMBL" id="JAVIJP010000009">
    <property type="protein sequence ID" value="KAL3647879.1"/>
    <property type="molecule type" value="Genomic_DNA"/>
</dbReference>
<feature type="compositionally biased region" description="Low complexity" evidence="7">
    <location>
        <begin position="320"/>
        <end position="343"/>
    </location>
</feature>
<dbReference type="PANTHER" id="PTHR32241">
    <property type="entry name" value="PATATIN-LIKE PROTEIN 6"/>
    <property type="match status" value="1"/>
</dbReference>
<feature type="region of interest" description="Disordered" evidence="7">
    <location>
        <begin position="308"/>
        <end position="350"/>
    </location>
</feature>
<feature type="region of interest" description="Disordered" evidence="7">
    <location>
        <begin position="211"/>
        <end position="274"/>
    </location>
</feature>
<dbReference type="CDD" id="cd07199">
    <property type="entry name" value="Pat17_PNPLA8_PNPLA9_like"/>
    <property type="match status" value="1"/>
</dbReference>
<evidence type="ECO:0000313" key="10">
    <source>
        <dbReference type="Proteomes" id="UP001632038"/>
    </source>
</evidence>
<comment type="caution">
    <text evidence="5">Lacks conserved residue(s) required for the propagation of feature annotation.</text>
</comment>
<dbReference type="Gene3D" id="3.40.1090.10">
    <property type="entry name" value="Cytosolic phospholipase A2 catalytic domain"/>
    <property type="match status" value="1"/>
</dbReference>
<keyword evidence="10" id="KW-1185">Reference proteome</keyword>
<feature type="short sequence motif" description="DGA/G" evidence="5">
    <location>
        <begin position="573"/>
        <end position="575"/>
    </location>
</feature>